<dbReference type="Proteomes" id="UP001189429">
    <property type="component" value="Unassembled WGS sequence"/>
</dbReference>
<evidence type="ECO:0000313" key="1">
    <source>
        <dbReference type="EMBL" id="CAK0818759.1"/>
    </source>
</evidence>
<gene>
    <name evidence="1" type="ORF">PCOR1329_LOCUS20915</name>
</gene>
<accession>A0ABN9RJK4</accession>
<feature type="non-terminal residue" evidence="1">
    <location>
        <position position="1"/>
    </location>
</feature>
<evidence type="ECO:0008006" key="3">
    <source>
        <dbReference type="Google" id="ProtNLM"/>
    </source>
</evidence>
<name>A0ABN9RJK4_9DINO</name>
<organism evidence="1 2">
    <name type="scientific">Prorocentrum cordatum</name>
    <dbReference type="NCBI Taxonomy" id="2364126"/>
    <lineage>
        <taxon>Eukaryota</taxon>
        <taxon>Sar</taxon>
        <taxon>Alveolata</taxon>
        <taxon>Dinophyceae</taxon>
        <taxon>Prorocentrales</taxon>
        <taxon>Prorocentraceae</taxon>
        <taxon>Prorocentrum</taxon>
    </lineage>
</organism>
<keyword evidence="2" id="KW-1185">Reference proteome</keyword>
<dbReference type="EMBL" id="CAUYUJ010006814">
    <property type="protein sequence ID" value="CAK0818759.1"/>
    <property type="molecule type" value="Genomic_DNA"/>
</dbReference>
<evidence type="ECO:0000313" key="2">
    <source>
        <dbReference type="Proteomes" id="UP001189429"/>
    </source>
</evidence>
<feature type="non-terminal residue" evidence="1">
    <location>
        <position position="192"/>
    </location>
</feature>
<comment type="caution">
    <text evidence="1">The sequence shown here is derived from an EMBL/GenBank/DDBJ whole genome shotgun (WGS) entry which is preliminary data.</text>
</comment>
<proteinExistence type="predicted"/>
<reference evidence="1" key="1">
    <citation type="submission" date="2023-10" db="EMBL/GenBank/DDBJ databases">
        <authorList>
            <person name="Chen Y."/>
            <person name="Shah S."/>
            <person name="Dougan E. K."/>
            <person name="Thang M."/>
            <person name="Chan C."/>
        </authorList>
    </citation>
    <scope>NUCLEOTIDE SEQUENCE [LARGE SCALE GENOMIC DNA]</scope>
</reference>
<sequence length="192" mass="21376">ADNSQELFRLPPSADLTNGWDLTRMALEDKEGGIEFDYYGFEYGHMMKSILGEEPPANGRWLPPRAPAPPPLARPSSSSSAVVVVSSSSSSFSRSSYRRWFERVWRFSSPQRDATQTICHDGPQGSERRTRFEWILLGGGAIRIFLRNVSASPPSLSSFRPPHHQSSGLSLVGWGNTLVVVGHPLFFILRES</sequence>
<protein>
    <recommendedName>
        <fullName evidence="3">Beta-galactosidase</fullName>
    </recommendedName>
</protein>